<feature type="non-terminal residue" evidence="9">
    <location>
        <position position="1"/>
    </location>
</feature>
<evidence type="ECO:0000256" key="6">
    <source>
        <dbReference type="ARBA" id="ARBA00023004"/>
    </source>
</evidence>
<keyword evidence="3" id="KW-0349">Heme</keyword>
<dbReference type="SUPFAM" id="SSF47571">
    <property type="entry name" value="Cloroperoxidase"/>
    <property type="match status" value="1"/>
</dbReference>
<comment type="cofactor">
    <cofactor evidence="1">
        <name>heme b</name>
        <dbReference type="ChEBI" id="CHEBI:60344"/>
    </cofactor>
</comment>
<dbReference type="GO" id="GO:0004601">
    <property type="term" value="F:peroxidase activity"/>
    <property type="evidence" value="ECO:0007669"/>
    <property type="project" value="UniProtKB-KW"/>
</dbReference>
<dbReference type="GO" id="GO:0046872">
    <property type="term" value="F:metal ion binding"/>
    <property type="evidence" value="ECO:0007669"/>
    <property type="project" value="UniProtKB-KW"/>
</dbReference>
<keyword evidence="5" id="KW-0560">Oxidoreductase</keyword>
<evidence type="ECO:0000256" key="3">
    <source>
        <dbReference type="ARBA" id="ARBA00022617"/>
    </source>
</evidence>
<dbReference type="Gene3D" id="1.10.489.10">
    <property type="entry name" value="Chloroperoxidase-like"/>
    <property type="match status" value="1"/>
</dbReference>
<protein>
    <recommendedName>
        <fullName evidence="8">Heme haloperoxidase family profile domain-containing protein</fullName>
    </recommendedName>
</protein>
<reference evidence="9" key="1">
    <citation type="submission" date="2020-11" db="EMBL/GenBank/DDBJ databases">
        <authorList>
            <consortium name="DOE Joint Genome Institute"/>
            <person name="Ahrendt S."/>
            <person name="Riley R."/>
            <person name="Andreopoulos W."/>
            <person name="Labutti K."/>
            <person name="Pangilinan J."/>
            <person name="Ruiz-Duenas F.J."/>
            <person name="Barrasa J.M."/>
            <person name="Sanchez-Garcia M."/>
            <person name="Camarero S."/>
            <person name="Miyauchi S."/>
            <person name="Serrano A."/>
            <person name="Linde D."/>
            <person name="Babiker R."/>
            <person name="Drula E."/>
            <person name="Ayuso-Fernandez I."/>
            <person name="Pacheco R."/>
            <person name="Padilla G."/>
            <person name="Ferreira P."/>
            <person name="Barriuso J."/>
            <person name="Kellner H."/>
            <person name="Castanera R."/>
            <person name="Alfaro M."/>
            <person name="Ramirez L."/>
            <person name="Pisabarro A.G."/>
            <person name="Kuo A."/>
            <person name="Tritt A."/>
            <person name="Lipzen A."/>
            <person name="He G."/>
            <person name="Yan M."/>
            <person name="Ng V."/>
            <person name="Cullen D."/>
            <person name="Martin F."/>
            <person name="Rosso M.-N."/>
            <person name="Henrissat B."/>
            <person name="Hibbett D."/>
            <person name="Martinez A.T."/>
            <person name="Grigoriev I.V."/>
        </authorList>
    </citation>
    <scope>NUCLEOTIDE SEQUENCE</scope>
    <source>
        <strain evidence="9">AH 40177</strain>
    </source>
</reference>
<keyword evidence="6" id="KW-0408">Iron</keyword>
<evidence type="ECO:0000259" key="8">
    <source>
        <dbReference type="PROSITE" id="PS51405"/>
    </source>
</evidence>
<dbReference type="PANTHER" id="PTHR33577">
    <property type="entry name" value="STERIGMATOCYSTIN BIOSYNTHESIS PEROXIDASE STCC-RELATED"/>
    <property type="match status" value="1"/>
</dbReference>
<evidence type="ECO:0000256" key="2">
    <source>
        <dbReference type="ARBA" id="ARBA00022559"/>
    </source>
</evidence>
<feature type="domain" description="Heme haloperoxidase family profile" evidence="8">
    <location>
        <begin position="14"/>
        <end position="245"/>
    </location>
</feature>
<dbReference type="PROSITE" id="PS51405">
    <property type="entry name" value="HEME_HALOPEROXIDASE"/>
    <property type="match status" value="1"/>
</dbReference>
<dbReference type="PANTHER" id="PTHR33577:SF9">
    <property type="entry name" value="PEROXIDASE STCC"/>
    <property type="match status" value="1"/>
</dbReference>
<evidence type="ECO:0000313" key="10">
    <source>
        <dbReference type="Proteomes" id="UP000772434"/>
    </source>
</evidence>
<keyword evidence="2" id="KW-0575">Peroxidase</keyword>
<keyword evidence="4" id="KW-0479">Metal-binding</keyword>
<evidence type="ECO:0000256" key="1">
    <source>
        <dbReference type="ARBA" id="ARBA00001970"/>
    </source>
</evidence>
<accession>A0A9P5UFW0</accession>
<sequence length="271" mass="30586">SQFSPTNVQDDCWDTEASIPVYSEEEHSYIRPDRLNMLANHGYINRSGREIFLRSPCVCQMAVYNLSLPLTLFFNLHWAVTASSRSSLSSRRWSIPSMSYHSRPLITLLLRSWSQNCTPCIVGSPDHPSYAPDMTMYGDYYAMHTIIPPFSSSFEKLAPTGGLTLQDLASLRVSRESFLATPSRLSNVHEQVALGECALTWLLFSKEPSVDSDSSIPTSYLAQWFGEERLPDGWVRPIKLAGRVKRDMELVNEKKGRAKKARIESNISGEN</sequence>
<gene>
    <name evidence="9" type="ORF">BDP27DRAFT_1310060</name>
</gene>
<evidence type="ECO:0000256" key="7">
    <source>
        <dbReference type="ARBA" id="ARBA00025795"/>
    </source>
</evidence>
<organism evidence="9 10">
    <name type="scientific">Rhodocollybia butyracea</name>
    <dbReference type="NCBI Taxonomy" id="206335"/>
    <lineage>
        <taxon>Eukaryota</taxon>
        <taxon>Fungi</taxon>
        <taxon>Dikarya</taxon>
        <taxon>Basidiomycota</taxon>
        <taxon>Agaricomycotina</taxon>
        <taxon>Agaricomycetes</taxon>
        <taxon>Agaricomycetidae</taxon>
        <taxon>Agaricales</taxon>
        <taxon>Marasmiineae</taxon>
        <taxon>Omphalotaceae</taxon>
        <taxon>Rhodocollybia</taxon>
    </lineage>
</organism>
<evidence type="ECO:0000313" key="9">
    <source>
        <dbReference type="EMBL" id="KAF9078720.1"/>
    </source>
</evidence>
<comment type="similarity">
    <text evidence="7">Belongs to the chloroperoxidase family.</text>
</comment>
<dbReference type="AlphaFoldDB" id="A0A9P5UFW0"/>
<name>A0A9P5UFW0_9AGAR</name>
<feature type="non-terminal residue" evidence="9">
    <location>
        <position position="271"/>
    </location>
</feature>
<evidence type="ECO:0000256" key="5">
    <source>
        <dbReference type="ARBA" id="ARBA00023002"/>
    </source>
</evidence>
<dbReference type="InterPro" id="IPR036851">
    <property type="entry name" value="Chloroperoxidase-like_sf"/>
</dbReference>
<keyword evidence="10" id="KW-1185">Reference proteome</keyword>
<dbReference type="EMBL" id="JADNRY010000001">
    <property type="protein sequence ID" value="KAF9078720.1"/>
    <property type="molecule type" value="Genomic_DNA"/>
</dbReference>
<dbReference type="OrthoDB" id="407298at2759"/>
<dbReference type="InterPro" id="IPR000028">
    <property type="entry name" value="Chloroperoxidase"/>
</dbReference>
<dbReference type="Pfam" id="PF01328">
    <property type="entry name" value="Peroxidase_2"/>
    <property type="match status" value="1"/>
</dbReference>
<proteinExistence type="inferred from homology"/>
<dbReference type="Proteomes" id="UP000772434">
    <property type="component" value="Unassembled WGS sequence"/>
</dbReference>
<evidence type="ECO:0000256" key="4">
    <source>
        <dbReference type="ARBA" id="ARBA00022723"/>
    </source>
</evidence>
<comment type="caution">
    <text evidence="9">The sequence shown here is derived from an EMBL/GenBank/DDBJ whole genome shotgun (WGS) entry which is preliminary data.</text>
</comment>